<protein>
    <submittedName>
        <fullName evidence="1">Uncharacterized protein</fullName>
    </submittedName>
</protein>
<evidence type="ECO:0000313" key="1">
    <source>
        <dbReference type="EMBL" id="MBM6578402.1"/>
    </source>
</evidence>
<dbReference type="RefSeq" id="WP_204200497.1">
    <property type="nucleotide sequence ID" value="NZ_JAFEMC010000007.1"/>
</dbReference>
<organism evidence="1 2">
    <name type="scientific">Sphingomonas longa</name>
    <dbReference type="NCBI Taxonomy" id="2778730"/>
    <lineage>
        <taxon>Bacteria</taxon>
        <taxon>Pseudomonadati</taxon>
        <taxon>Pseudomonadota</taxon>
        <taxon>Alphaproteobacteria</taxon>
        <taxon>Sphingomonadales</taxon>
        <taxon>Sphingomonadaceae</taxon>
        <taxon>Sphingomonas</taxon>
    </lineage>
</organism>
<evidence type="ECO:0000313" key="2">
    <source>
        <dbReference type="Proteomes" id="UP000763641"/>
    </source>
</evidence>
<dbReference type="SUPFAM" id="SSF53474">
    <property type="entry name" value="alpha/beta-Hydrolases"/>
    <property type="match status" value="1"/>
</dbReference>
<dbReference type="Proteomes" id="UP000763641">
    <property type="component" value="Unassembled WGS sequence"/>
</dbReference>
<reference evidence="1 2" key="1">
    <citation type="submission" date="2020-12" db="EMBL/GenBank/DDBJ databases">
        <title>Sphingomonas sp.</title>
        <authorList>
            <person name="Kim M.K."/>
        </authorList>
    </citation>
    <scope>NUCLEOTIDE SEQUENCE [LARGE SCALE GENOMIC DNA]</scope>
    <source>
        <strain evidence="1 2">BT552</strain>
    </source>
</reference>
<dbReference type="EMBL" id="JAFEMC010000007">
    <property type="protein sequence ID" value="MBM6578402.1"/>
    <property type="molecule type" value="Genomic_DNA"/>
</dbReference>
<name>A0ABS2DBV3_9SPHN</name>
<dbReference type="InterPro" id="IPR029058">
    <property type="entry name" value="AB_hydrolase_fold"/>
</dbReference>
<accession>A0ABS2DBV3</accession>
<sequence>MLRFGPDDGPVVIASLPLFEEANRTRAFTVSILRSLADENIGSVLPDWPGTGESLIETRDARLLAMRAACEALVEQIARPAYAVGVRSGALIDASAPMDGRWHLSPVEGEAVLREMARTRPGIDVSTLMQATEAVELAGNLLSPAMLADLAGARVYDGEHVPQRVVRLESDPRTADLKLAGAPLWRRAEPGNDLALAKHLADDIAAWVRSCEG</sequence>
<proteinExistence type="predicted"/>
<gene>
    <name evidence="1" type="ORF">ILT43_18635</name>
</gene>
<comment type="caution">
    <text evidence="1">The sequence shown here is derived from an EMBL/GenBank/DDBJ whole genome shotgun (WGS) entry which is preliminary data.</text>
</comment>
<keyword evidence="2" id="KW-1185">Reference proteome</keyword>